<dbReference type="InterPro" id="IPR003018">
    <property type="entry name" value="GAF"/>
</dbReference>
<sequence length="558" mass="61343">MGTGAAGLGRELMARGEPLSGHILISHTHWDHIQGIPFFAPLFAPGFEWDIYAPRGIGQSLRQTLAGQMQSIYFPVAIEQLGATIRYHELVEGRLRIGDIDVTTRYLNHPTLTLGYRLEADDVAFVYACDHEPHSRGLATGVGDIFGEDRRHAEFLAGANLVAHDAQYLASEYPRKIGWGHSTIEYAFAVARLAQVEQLALTHHDPIRDDAAIDAIVDTLRSDSLRMAGPHILAAAEGHEVDLSPRTFVAAAKPRFLGEASLVTALVGRSALVAMAKPSRIDELSDFLRADEVHVHRCGIEDAPGLAEREGPMLMLLEDTGDDRAAKACHAIRRLRGGDDLPIVLVTSGDHGASERHAHAGAVDDAFTDILMQPYSPIYARARIRAWLMRAACRWVRPSEPNDEERRLAATRALGLWQTAPEERFDRITRVAAAALDVPIALIALMDRDREWFKSCFGLEIREVHRDDSFCGHAIFQREPLVVSDALLDERFADNPYVTGAPGVRFYAGHPLILGNGCCVGTLAILDIKPRHFDNSGLSVLHDLAQLAIGEIERPKGV</sequence>
<keyword evidence="3" id="KW-1185">Reference proteome</keyword>
<feature type="domain" description="GAF" evidence="1">
    <location>
        <begin position="420"/>
        <end position="553"/>
    </location>
</feature>
<protein>
    <recommendedName>
        <fullName evidence="1">GAF domain-containing protein</fullName>
    </recommendedName>
</protein>
<proteinExistence type="predicted"/>
<dbReference type="AlphaFoldDB" id="A0A512NG05"/>
<dbReference type="Pfam" id="PF01590">
    <property type="entry name" value="GAF"/>
    <property type="match status" value="1"/>
</dbReference>
<accession>A0A512NG05</accession>
<dbReference type="Gene3D" id="3.30.450.40">
    <property type="match status" value="1"/>
</dbReference>
<dbReference type="Proteomes" id="UP000321058">
    <property type="component" value="Unassembled WGS sequence"/>
</dbReference>
<dbReference type="SUPFAM" id="SSF55781">
    <property type="entry name" value="GAF domain-like"/>
    <property type="match status" value="1"/>
</dbReference>
<dbReference type="InterPro" id="IPR036866">
    <property type="entry name" value="RibonucZ/Hydroxyglut_hydro"/>
</dbReference>
<evidence type="ECO:0000313" key="3">
    <source>
        <dbReference type="Proteomes" id="UP000321058"/>
    </source>
</evidence>
<evidence type="ECO:0000313" key="2">
    <source>
        <dbReference type="EMBL" id="GEP57877.1"/>
    </source>
</evidence>
<name>A0A512NG05_9HYPH</name>
<dbReference type="Pfam" id="PF12706">
    <property type="entry name" value="Lactamase_B_2"/>
    <property type="match status" value="1"/>
</dbReference>
<dbReference type="PANTHER" id="PTHR43102:SF2">
    <property type="entry name" value="GAF DOMAIN-CONTAINING PROTEIN"/>
    <property type="match status" value="1"/>
</dbReference>
<dbReference type="InterPro" id="IPR029016">
    <property type="entry name" value="GAF-like_dom_sf"/>
</dbReference>
<dbReference type="EMBL" id="BKAJ01000089">
    <property type="protein sequence ID" value="GEP57877.1"/>
    <property type="molecule type" value="Genomic_DNA"/>
</dbReference>
<gene>
    <name evidence="2" type="ORF">RSO01_50430</name>
</gene>
<dbReference type="SMART" id="SM00065">
    <property type="entry name" value="GAF"/>
    <property type="match status" value="1"/>
</dbReference>
<comment type="caution">
    <text evidence="2">The sequence shown here is derived from an EMBL/GenBank/DDBJ whole genome shotgun (WGS) entry which is preliminary data.</text>
</comment>
<dbReference type="InterPro" id="IPR001279">
    <property type="entry name" value="Metallo-B-lactamas"/>
</dbReference>
<reference evidence="2 3" key="1">
    <citation type="submission" date="2019-07" db="EMBL/GenBank/DDBJ databases">
        <title>Whole genome shotgun sequence of Reyranella soli NBRC 108950.</title>
        <authorList>
            <person name="Hosoyama A."/>
            <person name="Uohara A."/>
            <person name="Ohji S."/>
            <person name="Ichikawa N."/>
        </authorList>
    </citation>
    <scope>NUCLEOTIDE SEQUENCE [LARGE SCALE GENOMIC DNA]</scope>
    <source>
        <strain evidence="2 3">NBRC 108950</strain>
    </source>
</reference>
<dbReference type="CDD" id="cd07715">
    <property type="entry name" value="TaR3-like_MBL-fold"/>
    <property type="match status" value="1"/>
</dbReference>
<evidence type="ECO:0000259" key="1">
    <source>
        <dbReference type="SMART" id="SM00065"/>
    </source>
</evidence>
<dbReference type="PANTHER" id="PTHR43102">
    <property type="entry name" value="SLR1143 PROTEIN"/>
    <property type="match status" value="1"/>
</dbReference>
<organism evidence="2 3">
    <name type="scientific">Reyranella soli</name>
    <dbReference type="NCBI Taxonomy" id="1230389"/>
    <lineage>
        <taxon>Bacteria</taxon>
        <taxon>Pseudomonadati</taxon>
        <taxon>Pseudomonadota</taxon>
        <taxon>Alphaproteobacteria</taxon>
        <taxon>Hyphomicrobiales</taxon>
        <taxon>Reyranellaceae</taxon>
        <taxon>Reyranella</taxon>
    </lineage>
</organism>
<dbReference type="Gene3D" id="3.60.15.10">
    <property type="entry name" value="Ribonuclease Z/Hydroxyacylglutathione hydrolase-like"/>
    <property type="match status" value="1"/>
</dbReference>
<dbReference type="SUPFAM" id="SSF56281">
    <property type="entry name" value="Metallo-hydrolase/oxidoreductase"/>
    <property type="match status" value="1"/>
</dbReference>